<evidence type="ECO:0000259" key="12">
    <source>
        <dbReference type="PROSITE" id="PS50106"/>
    </source>
</evidence>
<dbReference type="InterPro" id="IPR036034">
    <property type="entry name" value="PDZ_sf"/>
</dbReference>
<keyword evidence="4 13" id="KW-0645">Protease</keyword>
<evidence type="ECO:0000256" key="3">
    <source>
        <dbReference type="ARBA" id="ARBA00007931"/>
    </source>
</evidence>
<dbReference type="InterPro" id="IPR001478">
    <property type="entry name" value="PDZ"/>
</dbReference>
<dbReference type="EC" id="3.4.24.-" evidence="11"/>
<dbReference type="GO" id="GO:0016020">
    <property type="term" value="C:membrane"/>
    <property type="evidence" value="ECO:0007669"/>
    <property type="project" value="UniProtKB-SubCell"/>
</dbReference>
<keyword evidence="11" id="KW-0479">Metal-binding</keyword>
<proteinExistence type="inferred from homology"/>
<evidence type="ECO:0000256" key="1">
    <source>
        <dbReference type="ARBA" id="ARBA00001947"/>
    </source>
</evidence>
<comment type="subcellular location">
    <subcellularLocation>
        <location evidence="2">Membrane</location>
        <topology evidence="2">Multi-pass membrane protein</topology>
    </subcellularLocation>
</comment>
<comment type="cofactor">
    <cofactor evidence="1 11">
        <name>Zn(2+)</name>
        <dbReference type="ChEBI" id="CHEBI:29105"/>
    </cofactor>
</comment>
<comment type="caution">
    <text evidence="13">The sequence shown here is derived from an EMBL/GenBank/DDBJ whole genome shotgun (WGS) entry which is preliminary data.</text>
</comment>
<dbReference type="InterPro" id="IPR004387">
    <property type="entry name" value="Pept_M50_Zn"/>
</dbReference>
<dbReference type="Pfam" id="PF17820">
    <property type="entry name" value="PDZ_6"/>
    <property type="match status" value="1"/>
</dbReference>
<keyword evidence="6 11" id="KW-0378">Hydrolase</keyword>
<feature type="transmembrane region" description="Helical" evidence="11">
    <location>
        <begin position="283"/>
        <end position="305"/>
    </location>
</feature>
<evidence type="ECO:0000313" key="13">
    <source>
        <dbReference type="EMBL" id="PIY63151.1"/>
    </source>
</evidence>
<reference evidence="14" key="1">
    <citation type="submission" date="2017-09" db="EMBL/GenBank/DDBJ databases">
        <title>Depth-based differentiation of microbial function through sediment-hosted aquifers and enrichment of novel symbionts in the deep terrestrial subsurface.</title>
        <authorList>
            <person name="Probst A.J."/>
            <person name="Ladd B."/>
            <person name="Jarett J.K."/>
            <person name="Geller-Mcgrath D.E."/>
            <person name="Sieber C.M.K."/>
            <person name="Emerson J.B."/>
            <person name="Anantharaman K."/>
            <person name="Thomas B.C."/>
            <person name="Malmstrom R."/>
            <person name="Stieglmeier M."/>
            <person name="Klingl A."/>
            <person name="Woyke T."/>
            <person name="Ryan C.M."/>
            <person name="Banfield J.F."/>
        </authorList>
    </citation>
    <scope>NUCLEOTIDE SEQUENCE [LARGE SCALE GENOMIC DNA]</scope>
</reference>
<dbReference type="PANTHER" id="PTHR42837">
    <property type="entry name" value="REGULATOR OF SIGMA-E PROTEASE RSEP"/>
    <property type="match status" value="1"/>
</dbReference>
<evidence type="ECO:0000256" key="2">
    <source>
        <dbReference type="ARBA" id="ARBA00004141"/>
    </source>
</evidence>
<dbReference type="Pfam" id="PF02163">
    <property type="entry name" value="Peptidase_M50"/>
    <property type="match status" value="1"/>
</dbReference>
<organism evidence="13 14">
    <name type="scientific">Candidatus Uhrbacteria bacterium CG_4_10_14_0_8_um_filter_58_22</name>
    <dbReference type="NCBI Taxonomy" id="1975029"/>
    <lineage>
        <taxon>Bacteria</taxon>
        <taxon>Candidatus Uhriibacteriota</taxon>
    </lineage>
</organism>
<keyword evidence="9 11" id="KW-0482">Metalloprotease</keyword>
<evidence type="ECO:0000256" key="4">
    <source>
        <dbReference type="ARBA" id="ARBA00022670"/>
    </source>
</evidence>
<dbReference type="EMBL" id="PFLC01000015">
    <property type="protein sequence ID" value="PIY63151.1"/>
    <property type="molecule type" value="Genomic_DNA"/>
</dbReference>
<dbReference type="SMART" id="SM00228">
    <property type="entry name" value="PDZ"/>
    <property type="match status" value="1"/>
</dbReference>
<evidence type="ECO:0000256" key="6">
    <source>
        <dbReference type="ARBA" id="ARBA00022801"/>
    </source>
</evidence>
<dbReference type="InterPro" id="IPR008915">
    <property type="entry name" value="Peptidase_M50"/>
</dbReference>
<keyword evidence="10 11" id="KW-0472">Membrane</keyword>
<dbReference type="GO" id="GO:0006508">
    <property type="term" value="P:proteolysis"/>
    <property type="evidence" value="ECO:0007669"/>
    <property type="project" value="UniProtKB-KW"/>
</dbReference>
<accession>A0A2M7QAK8</accession>
<dbReference type="AlphaFoldDB" id="A0A2M7QAK8"/>
<name>A0A2M7QAK8_9BACT</name>
<dbReference type="CDD" id="cd06163">
    <property type="entry name" value="S2P-M50_PDZ_RseP-like"/>
    <property type="match status" value="1"/>
</dbReference>
<evidence type="ECO:0000313" key="14">
    <source>
        <dbReference type="Proteomes" id="UP000230973"/>
    </source>
</evidence>
<dbReference type="PANTHER" id="PTHR42837:SF2">
    <property type="entry name" value="MEMBRANE METALLOPROTEASE ARASP2, CHLOROPLASTIC-RELATED"/>
    <property type="match status" value="1"/>
</dbReference>
<keyword evidence="5 11" id="KW-0812">Transmembrane</keyword>
<evidence type="ECO:0000256" key="7">
    <source>
        <dbReference type="ARBA" id="ARBA00022833"/>
    </source>
</evidence>
<dbReference type="PROSITE" id="PS50106">
    <property type="entry name" value="PDZ"/>
    <property type="match status" value="1"/>
</dbReference>
<dbReference type="NCBIfam" id="TIGR00054">
    <property type="entry name" value="RIP metalloprotease RseP"/>
    <property type="match status" value="1"/>
</dbReference>
<feature type="transmembrane region" description="Helical" evidence="11">
    <location>
        <begin position="90"/>
        <end position="116"/>
    </location>
</feature>
<protein>
    <recommendedName>
        <fullName evidence="11">Zinc metalloprotease</fullName>
        <ecNumber evidence="11">3.4.24.-</ecNumber>
    </recommendedName>
</protein>
<evidence type="ECO:0000256" key="8">
    <source>
        <dbReference type="ARBA" id="ARBA00022989"/>
    </source>
</evidence>
<keyword evidence="7 11" id="KW-0862">Zinc</keyword>
<evidence type="ECO:0000256" key="10">
    <source>
        <dbReference type="ARBA" id="ARBA00023136"/>
    </source>
</evidence>
<dbReference type="GO" id="GO:0046872">
    <property type="term" value="F:metal ion binding"/>
    <property type="evidence" value="ECO:0007669"/>
    <property type="project" value="UniProtKB-KW"/>
</dbReference>
<dbReference type="GO" id="GO:0004222">
    <property type="term" value="F:metalloendopeptidase activity"/>
    <property type="evidence" value="ECO:0007669"/>
    <property type="project" value="InterPro"/>
</dbReference>
<dbReference type="Gene3D" id="2.30.42.10">
    <property type="match status" value="1"/>
</dbReference>
<dbReference type="InterPro" id="IPR041489">
    <property type="entry name" value="PDZ_6"/>
</dbReference>
<feature type="transmembrane region" description="Helical" evidence="11">
    <location>
        <begin position="326"/>
        <end position="351"/>
    </location>
</feature>
<keyword evidence="8 11" id="KW-1133">Transmembrane helix</keyword>
<feature type="domain" description="PDZ" evidence="12">
    <location>
        <begin position="129"/>
        <end position="167"/>
    </location>
</feature>
<dbReference type="Proteomes" id="UP000230973">
    <property type="component" value="Unassembled WGS sequence"/>
</dbReference>
<evidence type="ECO:0000256" key="5">
    <source>
        <dbReference type="ARBA" id="ARBA00022692"/>
    </source>
</evidence>
<sequence length="371" mass="39089">MLGAVIIFVVILSLAVFVHECGHFFFARKFGVKVEEFGFGFPPRIYGFKRGGTIYSVNAIPVGGFVRLKGESGNSRDRDSFSSQSVAKRAVIIGAGVVMNALLAWVLFTVGCLFGLPQVVGDGADLPAGVRVSDQRVHVVQVLEGSPADEAGIRSGDIIVSADGRSLVAVAELSALTGQTDSAGLMLALDRDGETVEVRATPTVLPSGQTGIGVQLVETGLVSYPFYLAPLQGLYVTASYTYEIASVFVQIVGDLVTVGHPSVDVSGPIGIAVITGEVAKFGFLYLLQFTALLSINLGVLNVLPLPALDGGRLLFLLIERLRGRSVGARIEGLIHNVGFLLLMVMVVVITYGDVIKFGDQILQSISGAFSG</sequence>
<evidence type="ECO:0000256" key="9">
    <source>
        <dbReference type="ARBA" id="ARBA00023049"/>
    </source>
</evidence>
<gene>
    <name evidence="13" type="primary">rseP</name>
    <name evidence="13" type="ORF">COY93_01320</name>
</gene>
<dbReference type="SUPFAM" id="SSF50156">
    <property type="entry name" value="PDZ domain-like"/>
    <property type="match status" value="1"/>
</dbReference>
<comment type="similarity">
    <text evidence="3 11">Belongs to the peptidase M50B family.</text>
</comment>
<evidence type="ECO:0000256" key="11">
    <source>
        <dbReference type="RuleBase" id="RU362031"/>
    </source>
</evidence>
<feature type="transmembrane region" description="Helical" evidence="11">
    <location>
        <begin position="6"/>
        <end position="26"/>
    </location>
</feature>